<dbReference type="EMBL" id="OU503037">
    <property type="protein sequence ID" value="CAI9757208.1"/>
    <property type="molecule type" value="Genomic_DNA"/>
</dbReference>
<dbReference type="PANTHER" id="PTHR33116:SF80">
    <property type="entry name" value="REVERSE TRANSCRIPTASE ZINC-BINDING DOMAIN-CONTAINING PROTEIN"/>
    <property type="match status" value="1"/>
</dbReference>
<dbReference type="Pfam" id="PF00078">
    <property type="entry name" value="RVT_1"/>
    <property type="match status" value="1"/>
</dbReference>
<reference evidence="2" key="1">
    <citation type="submission" date="2023-05" db="EMBL/GenBank/DDBJ databases">
        <authorList>
            <person name="Huff M."/>
        </authorList>
    </citation>
    <scope>NUCLEOTIDE SEQUENCE</scope>
</reference>
<gene>
    <name evidence="2" type="ORF">FPE_LOCUS4638</name>
</gene>
<accession>A0AAD1YTU6</accession>
<dbReference type="AlphaFoldDB" id="A0AAD1YTU6"/>
<name>A0AAD1YTU6_9LAMI</name>
<dbReference type="PROSITE" id="PS50878">
    <property type="entry name" value="RT_POL"/>
    <property type="match status" value="1"/>
</dbReference>
<dbReference type="InterPro" id="IPR043502">
    <property type="entry name" value="DNA/RNA_pol_sf"/>
</dbReference>
<evidence type="ECO:0000313" key="2">
    <source>
        <dbReference type="EMBL" id="CAI9757208.1"/>
    </source>
</evidence>
<organism evidence="2 3">
    <name type="scientific">Fraxinus pennsylvanica</name>
    <dbReference type="NCBI Taxonomy" id="56036"/>
    <lineage>
        <taxon>Eukaryota</taxon>
        <taxon>Viridiplantae</taxon>
        <taxon>Streptophyta</taxon>
        <taxon>Embryophyta</taxon>
        <taxon>Tracheophyta</taxon>
        <taxon>Spermatophyta</taxon>
        <taxon>Magnoliopsida</taxon>
        <taxon>eudicotyledons</taxon>
        <taxon>Gunneridae</taxon>
        <taxon>Pentapetalae</taxon>
        <taxon>asterids</taxon>
        <taxon>lamiids</taxon>
        <taxon>Lamiales</taxon>
        <taxon>Oleaceae</taxon>
        <taxon>Oleeae</taxon>
        <taxon>Fraxinus</taxon>
    </lineage>
</organism>
<proteinExistence type="predicted"/>
<evidence type="ECO:0000259" key="1">
    <source>
        <dbReference type="PROSITE" id="PS50878"/>
    </source>
</evidence>
<protein>
    <recommendedName>
        <fullName evidence="1">Reverse transcriptase domain-containing protein</fullName>
    </recommendedName>
</protein>
<dbReference type="PANTHER" id="PTHR33116">
    <property type="entry name" value="REVERSE TRANSCRIPTASE ZINC-BINDING DOMAIN-CONTAINING PROTEIN-RELATED-RELATED"/>
    <property type="match status" value="1"/>
</dbReference>
<evidence type="ECO:0000313" key="3">
    <source>
        <dbReference type="Proteomes" id="UP000834106"/>
    </source>
</evidence>
<feature type="domain" description="Reverse transcriptase" evidence="1">
    <location>
        <begin position="1"/>
        <end position="243"/>
    </location>
</feature>
<dbReference type="SUPFAM" id="SSF56672">
    <property type="entry name" value="DNA/RNA polymerases"/>
    <property type="match status" value="1"/>
</dbReference>
<sequence length="306" mass="34581">MNQGGFVTGRMISKNVVLAQELVHNLNKRSRGANVIMKVDMAKAFDQVSWGYLLDVLKAFGFADTWVTLIKNAISSPRYSVKINGVLARFFTPSRGLRQGDPLSPLLFILREETLSRGLTKLLEDGRTAPYQLINVAKSSFIVHKRVATSRKRIIATTTGFKESSLPFTYLGAPLHYGKPVSSMFTLVLDKIRRKLAGWKRKLLSMGDFFFWETLKMVLDVIGFLGRISIFHKRKEFWFGIVEFQLSPSVNVVHRDMKKQKITSSQPVLLRFKHGNTLFNTRASCSSTFPTSSFMGAVVGQKFCKI</sequence>
<keyword evidence="3" id="KW-1185">Reference proteome</keyword>
<dbReference type="Proteomes" id="UP000834106">
    <property type="component" value="Chromosome 2"/>
</dbReference>
<dbReference type="InterPro" id="IPR000477">
    <property type="entry name" value="RT_dom"/>
</dbReference>